<dbReference type="Gene3D" id="3.90.220.20">
    <property type="entry name" value="DNA methylase specificity domains"/>
    <property type="match status" value="2"/>
</dbReference>
<keyword evidence="7" id="KW-1185">Reference proteome</keyword>
<dbReference type="Gene3D" id="1.10.287.1120">
    <property type="entry name" value="Bipartite methylase S protein"/>
    <property type="match status" value="1"/>
</dbReference>
<sequence length="476" mass="52471">MGAEYSDYRTSEASWVERIPAHWRTARLRYVARVGNGTTPARGRFDYWSNGTVPWLASGQVNDYIVRKARELVTAQAVKESCLRVLPAGSVILGMVGQGKTRGMSAYLAIDATINQNLAGITPGKELDGRYLHYMLTAAYDFQRNYGRGGNQAALNCAIVGSFPTLLPPRQEQDKIVAYLRAQDARISRLIKAKRELIGLLTEQKLRIIDHAVTRGLDDSVALKPSGIEWLGDVPLHWDIALVKHVADVRFSGVDKHSHDHETSVRLCNYTDVYKNDKITGDMDLMQATATAGEIARLTLKAGDVIITKDSETPDDIAVPAWVPVGLPGVVCAYHLGLLRPEPGRIEGEFLFRAIGSARIAEQFHVLATGVTRFALGKHDVKNAVIPLPPIGEQKVICRWIADECKPLEEAILRAEDEIKLIREYRDRQIADVVTGQVDVRGWVSGPDDVVADEDLAVLGSDDELDTDGEEEDGDD</sequence>
<dbReference type="InterPro" id="IPR000055">
    <property type="entry name" value="Restrct_endonuc_typeI_TRD"/>
</dbReference>
<reference evidence="6 7" key="1">
    <citation type="submission" date="2019-03" db="EMBL/GenBank/DDBJ databases">
        <title>Genomic Encyclopedia of Type Strains, Phase IV (KMG-IV): sequencing the most valuable type-strain genomes for metagenomic binning, comparative biology and taxonomic classification.</title>
        <authorList>
            <person name="Goeker M."/>
        </authorList>
    </citation>
    <scope>NUCLEOTIDE SEQUENCE [LARGE SCALE GENOMIC DNA]</scope>
    <source>
        <strain evidence="6 7">DSM 21667</strain>
    </source>
</reference>
<evidence type="ECO:0000256" key="1">
    <source>
        <dbReference type="ARBA" id="ARBA00010923"/>
    </source>
</evidence>
<dbReference type="EMBL" id="SNZH01000009">
    <property type="protein sequence ID" value="TDR41954.1"/>
    <property type="molecule type" value="Genomic_DNA"/>
</dbReference>
<proteinExistence type="inferred from homology"/>
<dbReference type="SUPFAM" id="SSF116734">
    <property type="entry name" value="DNA methylase specificity domain"/>
    <property type="match status" value="2"/>
</dbReference>
<dbReference type="Pfam" id="PF01420">
    <property type="entry name" value="Methylase_S"/>
    <property type="match status" value="1"/>
</dbReference>
<evidence type="ECO:0000256" key="2">
    <source>
        <dbReference type="ARBA" id="ARBA00022747"/>
    </source>
</evidence>
<name>A0A4R6YTW2_9GAMM</name>
<accession>A0A4R6YTW2</accession>
<evidence type="ECO:0000313" key="6">
    <source>
        <dbReference type="EMBL" id="TDR41954.1"/>
    </source>
</evidence>
<dbReference type="InterPro" id="IPR051212">
    <property type="entry name" value="Type-I_RE_S_subunit"/>
</dbReference>
<dbReference type="GO" id="GO:0009307">
    <property type="term" value="P:DNA restriction-modification system"/>
    <property type="evidence" value="ECO:0007669"/>
    <property type="project" value="UniProtKB-KW"/>
</dbReference>
<organism evidence="6 7">
    <name type="scientific">Tahibacter aquaticus</name>
    <dbReference type="NCBI Taxonomy" id="520092"/>
    <lineage>
        <taxon>Bacteria</taxon>
        <taxon>Pseudomonadati</taxon>
        <taxon>Pseudomonadota</taxon>
        <taxon>Gammaproteobacteria</taxon>
        <taxon>Lysobacterales</taxon>
        <taxon>Rhodanobacteraceae</taxon>
        <taxon>Tahibacter</taxon>
    </lineage>
</organism>
<evidence type="ECO:0000259" key="5">
    <source>
        <dbReference type="Pfam" id="PF01420"/>
    </source>
</evidence>
<evidence type="ECO:0000313" key="7">
    <source>
        <dbReference type="Proteomes" id="UP000295293"/>
    </source>
</evidence>
<dbReference type="Proteomes" id="UP000295293">
    <property type="component" value="Unassembled WGS sequence"/>
</dbReference>
<keyword evidence="2" id="KW-0680">Restriction system</keyword>
<dbReference type="InterPro" id="IPR044946">
    <property type="entry name" value="Restrct_endonuc_typeI_TRD_sf"/>
</dbReference>
<gene>
    <name evidence="6" type="ORF">DFR29_1098</name>
</gene>
<dbReference type="AlphaFoldDB" id="A0A4R6YTW2"/>
<dbReference type="PANTHER" id="PTHR43140">
    <property type="entry name" value="TYPE-1 RESTRICTION ENZYME ECOKI SPECIFICITY PROTEIN"/>
    <property type="match status" value="1"/>
</dbReference>
<dbReference type="CDD" id="cd17247">
    <property type="entry name" value="RMtype1_S_Eco2747I-TRD2-CR2_like"/>
    <property type="match status" value="1"/>
</dbReference>
<comment type="caution">
    <text evidence="6">The sequence shown here is derived from an EMBL/GenBank/DDBJ whole genome shotgun (WGS) entry which is preliminary data.</text>
</comment>
<protein>
    <submittedName>
        <fullName evidence="6">Type I restriction enzyme S subunit</fullName>
    </submittedName>
</protein>
<dbReference type="PANTHER" id="PTHR43140:SF1">
    <property type="entry name" value="TYPE I RESTRICTION ENZYME ECOKI SPECIFICITY SUBUNIT"/>
    <property type="match status" value="1"/>
</dbReference>
<comment type="similarity">
    <text evidence="1">Belongs to the type-I restriction system S methylase family.</text>
</comment>
<dbReference type="GO" id="GO:0003677">
    <property type="term" value="F:DNA binding"/>
    <property type="evidence" value="ECO:0007669"/>
    <property type="project" value="UniProtKB-KW"/>
</dbReference>
<feature type="domain" description="Type I restriction modification DNA specificity" evidence="5">
    <location>
        <begin position="22"/>
        <end position="196"/>
    </location>
</feature>
<evidence type="ECO:0000256" key="3">
    <source>
        <dbReference type="ARBA" id="ARBA00023125"/>
    </source>
</evidence>
<feature type="region of interest" description="Disordered" evidence="4">
    <location>
        <begin position="457"/>
        <end position="476"/>
    </location>
</feature>
<keyword evidence="3" id="KW-0238">DNA-binding</keyword>
<evidence type="ECO:0000256" key="4">
    <source>
        <dbReference type="SAM" id="MobiDB-lite"/>
    </source>
</evidence>
<dbReference type="OrthoDB" id="9798929at2"/>